<keyword evidence="5 10" id="KW-0547">Nucleotide-binding</keyword>
<sequence>MTDTEGSDWVSRTADEVIAEADRRAPGAPVVCASGLSPSGPIHLGNLRELMVPHLVADEIRRRGRECVHLLSWDDYDRLRRVPAGLPPSFTEHVGRPLTAVPDPDDAYDSWAERFKAPVRAAMDALGIEVREISQTAMYASGAYADAILHALDERARIDSILARYRTRPGVGDAEGTEDTGDTGPTDSAAGLYYPYRPYCHRCGRDTTQVTSYDATGALVDYACAACGHRDRVHLREDNHGKLVWKVDWPMRWAHERVMFEPFGADHSAPGSSFTVGAQVVREVFGGQPPVPLPYSFVGIRGMAKMSSSAGGVPTPADGLRILEPAVLRWLYARRLPAQSFTIDFGAEVSRLYDEWDRLAARIEAGQAQPWERDVADRATTTSRGRVAGPRRRVSFRVLASLLDVTAGDTAQVGRILAGFDDATAGDGAPDTGSQGITVADVEPRLSLARTWLAEQVPAEERTHVRTEPDSDLLASLTAEDAVSLRELTTRLTDDWTLSGLTRLVYGVPKLRAGLTVDDPATAEVKRAQRGFFRLLYRLLVGADRGPRLPTLLLALGPGRVRALLGQGDALLGERDAPHSQAGSPAGESRLTEPG</sequence>
<name>A0A852ZAM7_9ACTN</name>
<evidence type="ECO:0000256" key="1">
    <source>
        <dbReference type="ARBA" id="ARBA00004496"/>
    </source>
</evidence>
<dbReference type="GO" id="GO:0004824">
    <property type="term" value="F:lysine-tRNA ligase activity"/>
    <property type="evidence" value="ECO:0007669"/>
    <property type="project" value="UniProtKB-UniRule"/>
</dbReference>
<evidence type="ECO:0000256" key="10">
    <source>
        <dbReference type="HAMAP-Rule" id="MF_00177"/>
    </source>
</evidence>
<dbReference type="HAMAP" id="MF_00177">
    <property type="entry name" value="Lys_tRNA_synth_class1"/>
    <property type="match status" value="1"/>
</dbReference>
<evidence type="ECO:0000313" key="13">
    <source>
        <dbReference type="Proteomes" id="UP000579605"/>
    </source>
</evidence>
<dbReference type="SUPFAM" id="SSF48163">
    <property type="entry name" value="An anticodon-binding domain of class I aminoacyl-tRNA synthetases"/>
    <property type="match status" value="1"/>
</dbReference>
<dbReference type="EC" id="6.1.1.6" evidence="10"/>
<feature type="region of interest" description="Disordered" evidence="11">
    <location>
        <begin position="573"/>
        <end position="595"/>
    </location>
</feature>
<dbReference type="Pfam" id="PF01921">
    <property type="entry name" value="tRNA-synt_1f"/>
    <property type="match status" value="1"/>
</dbReference>
<evidence type="ECO:0000256" key="8">
    <source>
        <dbReference type="ARBA" id="ARBA00023146"/>
    </source>
</evidence>
<keyword evidence="13" id="KW-1185">Reference proteome</keyword>
<reference evidence="12 13" key="1">
    <citation type="submission" date="2020-07" db="EMBL/GenBank/DDBJ databases">
        <title>Sequencing the genomes of 1000 actinobacteria strains.</title>
        <authorList>
            <person name="Klenk H.-P."/>
        </authorList>
    </citation>
    <scope>NUCLEOTIDE SEQUENCE [LARGE SCALE GENOMIC DNA]</scope>
    <source>
        <strain evidence="12 13">DSM 18448</strain>
    </source>
</reference>
<dbReference type="AlphaFoldDB" id="A0A852ZAM7"/>
<dbReference type="Gene3D" id="3.40.50.620">
    <property type="entry name" value="HUPs"/>
    <property type="match status" value="2"/>
</dbReference>
<evidence type="ECO:0000256" key="5">
    <source>
        <dbReference type="ARBA" id="ARBA00022741"/>
    </source>
</evidence>
<dbReference type="PROSITE" id="PS00178">
    <property type="entry name" value="AA_TRNA_LIGASE_I"/>
    <property type="match status" value="1"/>
</dbReference>
<dbReference type="GO" id="GO:0005737">
    <property type="term" value="C:cytoplasm"/>
    <property type="evidence" value="ECO:0007669"/>
    <property type="project" value="UniProtKB-SubCell"/>
</dbReference>
<comment type="subcellular location">
    <subcellularLocation>
        <location evidence="1 10">Cytoplasm</location>
    </subcellularLocation>
</comment>
<evidence type="ECO:0000256" key="2">
    <source>
        <dbReference type="ARBA" id="ARBA00005594"/>
    </source>
</evidence>
<accession>A0A852ZAM7</accession>
<dbReference type="InterPro" id="IPR042078">
    <property type="entry name" value="Lys-tRNA-ligase_SC_fold"/>
</dbReference>
<dbReference type="RefSeq" id="WP_202889268.1">
    <property type="nucleotide sequence ID" value="NZ_BAAARR010000010.1"/>
</dbReference>
<comment type="caution">
    <text evidence="12">The sequence shown here is derived from an EMBL/GenBank/DDBJ whole genome shotgun (WGS) entry which is preliminary data.</text>
</comment>
<keyword evidence="7 10" id="KW-0648">Protein biosynthesis</keyword>
<dbReference type="EMBL" id="JACBZH010000001">
    <property type="protein sequence ID" value="NYH89954.1"/>
    <property type="molecule type" value="Genomic_DNA"/>
</dbReference>
<dbReference type="GO" id="GO:0005524">
    <property type="term" value="F:ATP binding"/>
    <property type="evidence" value="ECO:0007669"/>
    <property type="project" value="UniProtKB-UniRule"/>
</dbReference>
<gene>
    <name evidence="10" type="primary">lysS</name>
    <name evidence="12" type="ORF">F4554_002592</name>
</gene>
<dbReference type="Proteomes" id="UP000579605">
    <property type="component" value="Unassembled WGS sequence"/>
</dbReference>
<feature type="short sequence motif" description="'HIGH' region" evidence="10">
    <location>
        <begin position="38"/>
        <end position="46"/>
    </location>
</feature>
<dbReference type="InterPro" id="IPR008925">
    <property type="entry name" value="aa_tRNA-synth_I_cd-bd_sf"/>
</dbReference>
<evidence type="ECO:0000256" key="9">
    <source>
        <dbReference type="ARBA" id="ARBA00048573"/>
    </source>
</evidence>
<dbReference type="InterPro" id="IPR002904">
    <property type="entry name" value="Lys-tRNA-ligase"/>
</dbReference>
<evidence type="ECO:0000256" key="7">
    <source>
        <dbReference type="ARBA" id="ARBA00022917"/>
    </source>
</evidence>
<dbReference type="GO" id="GO:0006430">
    <property type="term" value="P:lysyl-tRNA aminoacylation"/>
    <property type="evidence" value="ECO:0007669"/>
    <property type="project" value="UniProtKB-UniRule"/>
</dbReference>
<keyword evidence="4 10" id="KW-0436">Ligase</keyword>
<dbReference type="Gene3D" id="6.10.20.10">
    <property type="entry name" value="Lysine tRNA ligase, stem contact fold domain"/>
    <property type="match status" value="1"/>
</dbReference>
<dbReference type="InterPro" id="IPR020751">
    <property type="entry name" value="aa-tRNA-synth_I_codon-bd_sub2"/>
</dbReference>
<dbReference type="InterPro" id="IPR001412">
    <property type="entry name" value="aa-tRNA-synth_I_CS"/>
</dbReference>
<keyword evidence="3 10" id="KW-0963">Cytoplasm</keyword>
<evidence type="ECO:0000256" key="6">
    <source>
        <dbReference type="ARBA" id="ARBA00022840"/>
    </source>
</evidence>
<feature type="short sequence motif" description="'KMSKS' region" evidence="10">
    <location>
        <begin position="305"/>
        <end position="309"/>
    </location>
</feature>
<evidence type="ECO:0000313" key="12">
    <source>
        <dbReference type="EMBL" id="NYH89954.1"/>
    </source>
</evidence>
<dbReference type="PANTHER" id="PTHR37940">
    <property type="entry name" value="LYSINE--TRNA LIGASE"/>
    <property type="match status" value="1"/>
</dbReference>
<keyword evidence="8 10" id="KW-0030">Aminoacyl-tRNA synthetase</keyword>
<comment type="similarity">
    <text evidence="2 10">Belongs to the class-I aminoacyl-tRNA synthetase family.</text>
</comment>
<protein>
    <recommendedName>
        <fullName evidence="10">Lysine--tRNA ligase</fullName>
        <ecNumber evidence="10">6.1.1.6</ecNumber>
    </recommendedName>
    <alternativeName>
        <fullName evidence="10">Lysyl-tRNA synthetase</fullName>
        <shortName evidence="10">LysRS</shortName>
    </alternativeName>
</protein>
<dbReference type="NCBIfam" id="TIGR00467">
    <property type="entry name" value="lysS_arch"/>
    <property type="match status" value="1"/>
</dbReference>
<dbReference type="InterPro" id="IPR014729">
    <property type="entry name" value="Rossmann-like_a/b/a_fold"/>
</dbReference>
<dbReference type="PANTHER" id="PTHR37940:SF1">
    <property type="entry name" value="LYSINE--TRNA LIGASE"/>
    <property type="match status" value="1"/>
</dbReference>
<dbReference type="SUPFAM" id="SSF52374">
    <property type="entry name" value="Nucleotidylyl transferase"/>
    <property type="match status" value="1"/>
</dbReference>
<dbReference type="GO" id="GO:0000049">
    <property type="term" value="F:tRNA binding"/>
    <property type="evidence" value="ECO:0007669"/>
    <property type="project" value="InterPro"/>
</dbReference>
<proteinExistence type="inferred from homology"/>
<organism evidence="12 13">
    <name type="scientific">Actinopolymorpha rutila</name>
    <dbReference type="NCBI Taxonomy" id="446787"/>
    <lineage>
        <taxon>Bacteria</taxon>
        <taxon>Bacillati</taxon>
        <taxon>Actinomycetota</taxon>
        <taxon>Actinomycetes</taxon>
        <taxon>Propionibacteriales</taxon>
        <taxon>Actinopolymorphaceae</taxon>
        <taxon>Actinopolymorpha</taxon>
    </lineage>
</organism>
<evidence type="ECO:0000256" key="4">
    <source>
        <dbReference type="ARBA" id="ARBA00022598"/>
    </source>
</evidence>
<comment type="caution">
    <text evidence="10">Lacks conserved residue(s) required for the propagation of feature annotation.</text>
</comment>
<dbReference type="Gene3D" id="1.10.10.350">
    <property type="match status" value="1"/>
</dbReference>
<evidence type="ECO:0000256" key="3">
    <source>
        <dbReference type="ARBA" id="ARBA00022490"/>
    </source>
</evidence>
<comment type="catalytic activity">
    <reaction evidence="9 10">
        <text>tRNA(Lys) + L-lysine + ATP = L-lysyl-tRNA(Lys) + AMP + diphosphate</text>
        <dbReference type="Rhea" id="RHEA:20792"/>
        <dbReference type="Rhea" id="RHEA-COMP:9696"/>
        <dbReference type="Rhea" id="RHEA-COMP:9697"/>
        <dbReference type="ChEBI" id="CHEBI:30616"/>
        <dbReference type="ChEBI" id="CHEBI:32551"/>
        <dbReference type="ChEBI" id="CHEBI:33019"/>
        <dbReference type="ChEBI" id="CHEBI:78442"/>
        <dbReference type="ChEBI" id="CHEBI:78529"/>
        <dbReference type="ChEBI" id="CHEBI:456215"/>
        <dbReference type="EC" id="6.1.1.6"/>
    </reaction>
</comment>
<keyword evidence="6 10" id="KW-0067">ATP-binding</keyword>
<evidence type="ECO:0000256" key="11">
    <source>
        <dbReference type="SAM" id="MobiDB-lite"/>
    </source>
</evidence>